<evidence type="ECO:0000256" key="1">
    <source>
        <dbReference type="SAM" id="Phobius"/>
    </source>
</evidence>
<gene>
    <name evidence="2" type="ORF">LMANV2_90122</name>
</gene>
<proteinExistence type="predicted"/>
<dbReference type="Proteomes" id="UP000234460">
    <property type="component" value="Chromosome LMANV2"/>
</dbReference>
<organism evidence="2 3">
    <name type="scientific">Leptospira interrogans serovar Manilae</name>
    <dbReference type="NCBI Taxonomy" id="214675"/>
    <lineage>
        <taxon>Bacteria</taxon>
        <taxon>Pseudomonadati</taxon>
        <taxon>Spirochaetota</taxon>
        <taxon>Spirochaetia</taxon>
        <taxon>Leptospirales</taxon>
        <taxon>Leptospiraceae</taxon>
        <taxon>Leptospira</taxon>
    </lineage>
</organism>
<comment type="caution">
    <text evidence="2">The sequence shown here is derived from an EMBL/GenBank/DDBJ whole genome shotgun (WGS) entry which is preliminary data.</text>
</comment>
<protein>
    <submittedName>
        <fullName evidence="2">Uncharacterized protein</fullName>
    </submittedName>
</protein>
<feature type="transmembrane region" description="Helical" evidence="1">
    <location>
        <begin position="18"/>
        <end position="39"/>
    </location>
</feature>
<keyword evidence="1" id="KW-0472">Membrane</keyword>
<dbReference type="EMBL" id="OEJX01000088">
    <property type="protein sequence ID" value="SOR63928.1"/>
    <property type="molecule type" value="Genomic_DNA"/>
</dbReference>
<accession>A0AAQ1SR07</accession>
<reference evidence="2 3" key="1">
    <citation type="submission" date="2017-11" db="EMBL/GenBank/DDBJ databases">
        <authorList>
            <person name="Lechat P."/>
        </authorList>
    </citation>
    <scope>NUCLEOTIDE SEQUENCE [LARGE SCALE GENOMIC DNA]</scope>
    <source>
        <strain evidence="2">L495</strain>
    </source>
</reference>
<keyword evidence="1" id="KW-0812">Transmembrane</keyword>
<sequence>MSFCFLGRDRINSIFDKYFSISIVLTLFLFKLNNFAVYANKYFFDQIR</sequence>
<evidence type="ECO:0000313" key="3">
    <source>
        <dbReference type="Proteomes" id="UP000234460"/>
    </source>
</evidence>
<keyword evidence="1" id="KW-1133">Transmembrane helix</keyword>
<dbReference type="AlphaFoldDB" id="A0AAQ1SR07"/>
<name>A0AAQ1SR07_LEPIR</name>
<evidence type="ECO:0000313" key="2">
    <source>
        <dbReference type="EMBL" id="SOR63928.1"/>
    </source>
</evidence>